<keyword evidence="5" id="KW-1185">Reference proteome</keyword>
<evidence type="ECO:0000256" key="1">
    <source>
        <dbReference type="SAM" id="MobiDB-lite"/>
    </source>
</evidence>
<evidence type="ECO:0000256" key="2">
    <source>
        <dbReference type="SAM" id="SignalP"/>
    </source>
</evidence>
<accession>A0A5B0PXV2</accession>
<name>A0A5B0PXV2_PUCGR</name>
<dbReference type="Proteomes" id="UP000325313">
    <property type="component" value="Unassembled WGS sequence"/>
</dbReference>
<evidence type="ECO:0000313" key="5">
    <source>
        <dbReference type="Proteomes" id="UP000324748"/>
    </source>
</evidence>
<feature type="compositionally biased region" description="Polar residues" evidence="1">
    <location>
        <begin position="47"/>
        <end position="58"/>
    </location>
</feature>
<sequence>MARLYLLLLTLLTYRGAIAPAISSIPGQNIDMVNPSIETAFHDIKQSHQPGTKTSSKISDAKGYSSRDGAPLATFLPQFASAEEIPRTPDELKNYYIPLKNYYENYAGHHPVPPLLKKGPYVTQHPIPPGYVPLFRYVGKYRGYYAPWEQLWWLPEDHEFIRDYRQNLRGQLLVDELDPELKKEGINLPADGAFDVHVYEP</sequence>
<feature type="signal peptide" evidence="2">
    <location>
        <begin position="1"/>
        <end position="19"/>
    </location>
</feature>
<evidence type="ECO:0000313" key="4">
    <source>
        <dbReference type="EMBL" id="KAA1125180.1"/>
    </source>
</evidence>
<protein>
    <submittedName>
        <fullName evidence="3">Uncharacterized protein</fullName>
    </submittedName>
</protein>
<dbReference type="EMBL" id="VDEP01000182">
    <property type="protein sequence ID" value="KAA1125180.1"/>
    <property type="molecule type" value="Genomic_DNA"/>
</dbReference>
<comment type="caution">
    <text evidence="3">The sequence shown here is derived from an EMBL/GenBank/DDBJ whole genome shotgun (WGS) entry which is preliminary data.</text>
</comment>
<keyword evidence="2" id="KW-0732">Signal</keyword>
<gene>
    <name evidence="3" type="ORF">PGT21_012928</name>
    <name evidence="4" type="ORF">PGTUg99_011000</name>
</gene>
<dbReference type="AlphaFoldDB" id="A0A5B0PXV2"/>
<evidence type="ECO:0000313" key="6">
    <source>
        <dbReference type="Proteomes" id="UP000325313"/>
    </source>
</evidence>
<dbReference type="Proteomes" id="UP000324748">
    <property type="component" value="Unassembled WGS sequence"/>
</dbReference>
<organism evidence="3 5">
    <name type="scientific">Puccinia graminis f. sp. tritici</name>
    <dbReference type="NCBI Taxonomy" id="56615"/>
    <lineage>
        <taxon>Eukaryota</taxon>
        <taxon>Fungi</taxon>
        <taxon>Dikarya</taxon>
        <taxon>Basidiomycota</taxon>
        <taxon>Pucciniomycotina</taxon>
        <taxon>Pucciniomycetes</taxon>
        <taxon>Pucciniales</taxon>
        <taxon>Pucciniaceae</taxon>
        <taxon>Puccinia</taxon>
    </lineage>
</organism>
<feature type="chain" id="PRO_5036137886" evidence="2">
    <location>
        <begin position="20"/>
        <end position="201"/>
    </location>
</feature>
<dbReference type="OrthoDB" id="10277301at2759"/>
<feature type="region of interest" description="Disordered" evidence="1">
    <location>
        <begin position="45"/>
        <end position="66"/>
    </location>
</feature>
<proteinExistence type="predicted"/>
<dbReference type="EMBL" id="VSWC01000040">
    <property type="protein sequence ID" value="KAA1105599.1"/>
    <property type="molecule type" value="Genomic_DNA"/>
</dbReference>
<evidence type="ECO:0000313" key="3">
    <source>
        <dbReference type="EMBL" id="KAA1105599.1"/>
    </source>
</evidence>
<reference evidence="5 6" key="1">
    <citation type="submission" date="2019-05" db="EMBL/GenBank/DDBJ databases">
        <title>Emergence of the Ug99 lineage of the wheat stem rust pathogen through somatic hybridization.</title>
        <authorList>
            <person name="Li F."/>
            <person name="Upadhyaya N.M."/>
            <person name="Sperschneider J."/>
            <person name="Matny O."/>
            <person name="Nguyen-Phuc H."/>
            <person name="Mago R."/>
            <person name="Raley C."/>
            <person name="Miller M.E."/>
            <person name="Silverstein K.A.T."/>
            <person name="Henningsen E."/>
            <person name="Hirsch C.D."/>
            <person name="Visser B."/>
            <person name="Pretorius Z.A."/>
            <person name="Steffenson B.J."/>
            <person name="Schwessinger B."/>
            <person name="Dodds P.N."/>
            <person name="Figueroa M."/>
        </authorList>
    </citation>
    <scope>NUCLEOTIDE SEQUENCE [LARGE SCALE GENOMIC DNA]</scope>
    <source>
        <strain evidence="3">21-0</strain>
        <strain evidence="4 6">Ug99</strain>
    </source>
</reference>